<proteinExistence type="predicted"/>
<dbReference type="EMBL" id="JBHUCM010000039">
    <property type="protein sequence ID" value="MFD1543701.1"/>
    <property type="molecule type" value="Genomic_DNA"/>
</dbReference>
<evidence type="ECO:0000313" key="1">
    <source>
        <dbReference type="EMBL" id="MFD1543701.1"/>
    </source>
</evidence>
<evidence type="ECO:0000313" key="2">
    <source>
        <dbReference type="Proteomes" id="UP001597097"/>
    </source>
</evidence>
<dbReference type="Proteomes" id="UP001597097">
    <property type="component" value="Unassembled WGS sequence"/>
</dbReference>
<organism evidence="1 2">
    <name type="scientific">Nonomuraea guangzhouensis</name>
    <dbReference type="NCBI Taxonomy" id="1291555"/>
    <lineage>
        <taxon>Bacteria</taxon>
        <taxon>Bacillati</taxon>
        <taxon>Actinomycetota</taxon>
        <taxon>Actinomycetes</taxon>
        <taxon>Streptosporangiales</taxon>
        <taxon>Streptosporangiaceae</taxon>
        <taxon>Nonomuraea</taxon>
    </lineage>
</organism>
<protein>
    <submittedName>
        <fullName evidence="1">Uncharacterized protein</fullName>
    </submittedName>
</protein>
<keyword evidence="2" id="KW-1185">Reference proteome</keyword>
<name>A0ABW4GN16_9ACTN</name>
<reference evidence="2" key="1">
    <citation type="journal article" date="2019" name="Int. J. Syst. Evol. Microbiol.">
        <title>The Global Catalogue of Microorganisms (GCM) 10K type strain sequencing project: providing services to taxonomists for standard genome sequencing and annotation.</title>
        <authorList>
            <consortium name="The Broad Institute Genomics Platform"/>
            <consortium name="The Broad Institute Genome Sequencing Center for Infectious Disease"/>
            <person name="Wu L."/>
            <person name="Ma J."/>
        </authorList>
    </citation>
    <scope>NUCLEOTIDE SEQUENCE [LARGE SCALE GENOMIC DNA]</scope>
    <source>
        <strain evidence="2">CGMCC 1.15399</strain>
    </source>
</reference>
<sequence length="130" mass="14567">MNAHKPTVQPVGAQPTSSLAEEFAAELIQTLARRHNILAFALPLRGDQVTISIYIGLLVHTDGTRLWWLVPNARKRPTPLWTYAVTVQAAAERLATHYHELDSRPLAELLPATGSEIWRRAAYFAHNPRP</sequence>
<gene>
    <name evidence="1" type="ORF">ACFSJ0_42125</name>
</gene>
<dbReference type="RefSeq" id="WP_219539278.1">
    <property type="nucleotide sequence ID" value="NZ_JAHKRM010000057.1"/>
</dbReference>
<comment type="caution">
    <text evidence="1">The sequence shown here is derived from an EMBL/GenBank/DDBJ whole genome shotgun (WGS) entry which is preliminary data.</text>
</comment>
<accession>A0ABW4GN16</accession>